<dbReference type="AlphaFoldDB" id="A0A974SLL0"/>
<dbReference type="InterPro" id="IPR050237">
    <property type="entry name" value="ATP-dep_AMP-bd_enzyme"/>
</dbReference>
<dbReference type="InterPro" id="IPR045851">
    <property type="entry name" value="AMP-bd_C_sf"/>
</dbReference>
<dbReference type="NCBIfam" id="NF009071">
    <property type="entry name" value="PRK12406.1"/>
    <property type="match status" value="1"/>
</dbReference>
<organism evidence="3 4">
    <name type="scientific">Xanthobacter dioxanivorans</name>
    <dbReference type="NCBI Taxonomy" id="2528964"/>
    <lineage>
        <taxon>Bacteria</taxon>
        <taxon>Pseudomonadati</taxon>
        <taxon>Pseudomonadota</taxon>
        <taxon>Alphaproteobacteria</taxon>
        <taxon>Hyphomicrobiales</taxon>
        <taxon>Xanthobacteraceae</taxon>
        <taxon>Xanthobacter</taxon>
    </lineage>
</organism>
<accession>A0A974SLL0</accession>
<evidence type="ECO:0000313" key="3">
    <source>
        <dbReference type="EMBL" id="QRG08633.1"/>
    </source>
</evidence>
<dbReference type="PROSITE" id="PS00455">
    <property type="entry name" value="AMP_BINDING"/>
    <property type="match status" value="1"/>
</dbReference>
<dbReference type="InterPro" id="IPR042099">
    <property type="entry name" value="ANL_N_sf"/>
</dbReference>
<dbReference type="Pfam" id="PF00501">
    <property type="entry name" value="AMP-binding"/>
    <property type="match status" value="1"/>
</dbReference>
<sequence>MAGERAPIIAGDRTRFRDDLLARARRAASALAAAGVGEGDTVAVLLRNDFPFLEATHAANAVGAYTVPLNWHARPDEIAYILRDCTPRILVVHSDLLAPIRHVVPAGTQVLVVPTPADLARDFAIAPSLASPHSGDLIWDEWLAAFPESTLPASPPRASFIYTSGTTGHPKGVRRQPSDPDRAVAMKELFRLVYGVREGIRGFVGGPLYHASPNAFARQCLTMADLLVLSSRFDAEGLLAAIERHRLTTLVMVPTMFVKLLKLPEAVRRRYDVSSLEWVAHTGAPCPPEVKRAMIAWWGPVLVETYGGTETGVVTVCTSADWLARPGTVGRAVPGATIRILNDQGRALPAGASGEIFARSSAYADFTYHRRDDDRRAVEADGLITCGDVGYLDADGYLFINDRKRDMIISGGVNIYPAEIEAVLHGCPGLRDCAVFGIPDEEFGEQVYAAIECEPDARLTADEVRAFVAESLASFKVPRTVEFYPALPREESGKIFKRRLRDPFWAGRAAAV</sequence>
<dbReference type="PANTHER" id="PTHR43767">
    <property type="entry name" value="LONG-CHAIN-FATTY-ACID--COA LIGASE"/>
    <property type="match status" value="1"/>
</dbReference>
<dbReference type="Proteomes" id="UP000596427">
    <property type="component" value="Chromosome"/>
</dbReference>
<dbReference type="Pfam" id="PF13193">
    <property type="entry name" value="AMP-binding_C"/>
    <property type="match status" value="1"/>
</dbReference>
<dbReference type="SUPFAM" id="SSF56801">
    <property type="entry name" value="Acetyl-CoA synthetase-like"/>
    <property type="match status" value="1"/>
</dbReference>
<gene>
    <name evidence="3" type="ORF">EZH22_10295</name>
</gene>
<evidence type="ECO:0000259" key="1">
    <source>
        <dbReference type="Pfam" id="PF00501"/>
    </source>
</evidence>
<evidence type="ECO:0000313" key="4">
    <source>
        <dbReference type="Proteomes" id="UP000596427"/>
    </source>
</evidence>
<keyword evidence="4" id="KW-1185">Reference proteome</keyword>
<feature type="domain" description="AMP-dependent synthetase/ligase" evidence="1">
    <location>
        <begin position="19"/>
        <end position="361"/>
    </location>
</feature>
<dbReference type="InterPro" id="IPR025110">
    <property type="entry name" value="AMP-bd_C"/>
</dbReference>
<reference evidence="3 4" key="1">
    <citation type="submission" date="2020-10" db="EMBL/GenBank/DDBJ databases">
        <title>Degradation of 1,4-Dioxane by Xanthobacter sp. YN2, via a Novel Group-2 Soluble Di-Iron Monooxygenase.</title>
        <authorList>
            <person name="Ma F."/>
            <person name="Wang Y."/>
            <person name="Yang J."/>
            <person name="Guo H."/>
            <person name="Su D."/>
            <person name="Yu L."/>
        </authorList>
    </citation>
    <scope>NUCLEOTIDE SEQUENCE [LARGE SCALE GENOMIC DNA]</scope>
    <source>
        <strain evidence="3 4">YN2</strain>
    </source>
</reference>
<dbReference type="KEGG" id="xdi:EZH22_10295"/>
<proteinExistence type="predicted"/>
<dbReference type="InterPro" id="IPR000873">
    <property type="entry name" value="AMP-dep_synth/lig_dom"/>
</dbReference>
<dbReference type="Gene3D" id="3.40.50.12780">
    <property type="entry name" value="N-terminal domain of ligase-like"/>
    <property type="match status" value="1"/>
</dbReference>
<dbReference type="Gene3D" id="3.30.300.30">
    <property type="match status" value="1"/>
</dbReference>
<dbReference type="PANTHER" id="PTHR43767:SF1">
    <property type="entry name" value="NONRIBOSOMAL PEPTIDE SYNTHASE PES1 (EUROFUNG)-RELATED"/>
    <property type="match status" value="1"/>
</dbReference>
<protein>
    <submittedName>
        <fullName evidence="3">AMP-binding protein</fullName>
    </submittedName>
</protein>
<name>A0A974SLL0_9HYPH</name>
<dbReference type="InterPro" id="IPR020845">
    <property type="entry name" value="AMP-binding_CS"/>
</dbReference>
<evidence type="ECO:0000259" key="2">
    <source>
        <dbReference type="Pfam" id="PF13193"/>
    </source>
</evidence>
<dbReference type="GO" id="GO:0016878">
    <property type="term" value="F:acid-thiol ligase activity"/>
    <property type="evidence" value="ECO:0007669"/>
    <property type="project" value="UniProtKB-ARBA"/>
</dbReference>
<dbReference type="RefSeq" id="WP_203195544.1">
    <property type="nucleotide sequence ID" value="NZ_CP063362.1"/>
</dbReference>
<feature type="domain" description="AMP-binding enzyme C-terminal" evidence="2">
    <location>
        <begin position="419"/>
        <end position="494"/>
    </location>
</feature>
<dbReference type="EMBL" id="CP063362">
    <property type="protein sequence ID" value="QRG08633.1"/>
    <property type="molecule type" value="Genomic_DNA"/>
</dbReference>